<dbReference type="EC" id="7.1.1.-" evidence="5"/>
<evidence type="ECO:0000256" key="1">
    <source>
        <dbReference type="ARBA" id="ARBA00004141"/>
    </source>
</evidence>
<evidence type="ECO:0000256" key="2">
    <source>
        <dbReference type="ARBA" id="ARBA00022692"/>
    </source>
</evidence>
<feature type="transmembrane region" description="Helical" evidence="5">
    <location>
        <begin position="6"/>
        <end position="24"/>
    </location>
</feature>
<dbReference type="KEGG" id="psl:Psta_0736"/>
<feature type="transmembrane region" description="Helical" evidence="5">
    <location>
        <begin position="291"/>
        <end position="315"/>
    </location>
</feature>
<comment type="subcellular location">
    <subcellularLocation>
        <location evidence="5">Cell inner membrane</location>
        <topology evidence="5">Multi-pass membrane protein</topology>
    </subcellularLocation>
    <subcellularLocation>
        <location evidence="6">Cell membrane</location>
        <topology evidence="6">Multi-pass membrane protein</topology>
    </subcellularLocation>
    <subcellularLocation>
        <location evidence="1">Membrane</location>
        <topology evidence="1">Multi-pass membrane protein</topology>
    </subcellularLocation>
</comment>
<keyword evidence="4 5" id="KW-0472">Membrane</keyword>
<dbReference type="Proteomes" id="UP000001887">
    <property type="component" value="Chromosome"/>
</dbReference>
<dbReference type="GO" id="GO:0005886">
    <property type="term" value="C:plasma membrane"/>
    <property type="evidence" value="ECO:0007669"/>
    <property type="project" value="UniProtKB-SubCell"/>
</dbReference>
<dbReference type="HOGENOM" id="CLU_015134_0_1_0"/>
<dbReference type="NCBIfam" id="NF004741">
    <property type="entry name" value="PRK06076.1-2"/>
    <property type="match status" value="1"/>
</dbReference>
<evidence type="ECO:0000256" key="6">
    <source>
        <dbReference type="RuleBase" id="RU000471"/>
    </source>
</evidence>
<dbReference type="AlphaFoldDB" id="D2R5G3"/>
<dbReference type="InterPro" id="IPR018086">
    <property type="entry name" value="NADH_UbQ_OxRdtase_su1_CS"/>
</dbReference>
<feature type="transmembrane region" description="Helical" evidence="5">
    <location>
        <begin position="250"/>
        <end position="279"/>
    </location>
</feature>
<keyword evidence="3 5" id="KW-1133">Transmembrane helix</keyword>
<dbReference type="GO" id="GO:0003954">
    <property type="term" value="F:NADH dehydrogenase activity"/>
    <property type="evidence" value="ECO:0007669"/>
    <property type="project" value="TreeGrafter"/>
</dbReference>
<keyword evidence="5 6" id="KW-0520">NAD</keyword>
<dbReference type="InterPro" id="IPR001694">
    <property type="entry name" value="NADH_UbQ_OxRdtase_su1/FPO"/>
</dbReference>
<evidence type="ECO:0000313" key="7">
    <source>
        <dbReference type="EMBL" id="ADB15422.1"/>
    </source>
</evidence>
<evidence type="ECO:0000256" key="4">
    <source>
        <dbReference type="ARBA" id="ARBA00023136"/>
    </source>
</evidence>
<feature type="transmembrane region" description="Helical" evidence="5">
    <location>
        <begin position="79"/>
        <end position="101"/>
    </location>
</feature>
<dbReference type="STRING" id="530564.Psta_0736"/>
<keyword evidence="7" id="KW-0560">Oxidoreductase</keyword>
<feature type="transmembrane region" description="Helical" evidence="5">
    <location>
        <begin position="364"/>
        <end position="385"/>
    </location>
</feature>
<keyword evidence="2 5" id="KW-0812">Transmembrane</keyword>
<dbReference type="PROSITE" id="PS00668">
    <property type="entry name" value="COMPLEX1_ND1_2"/>
    <property type="match status" value="1"/>
</dbReference>
<dbReference type="eggNOG" id="COG1005">
    <property type="taxonomic scope" value="Bacteria"/>
</dbReference>
<evidence type="ECO:0000256" key="3">
    <source>
        <dbReference type="ARBA" id="ARBA00022989"/>
    </source>
</evidence>
<keyword evidence="5" id="KW-0830">Ubiquinone</keyword>
<dbReference type="GO" id="GO:0009060">
    <property type="term" value="P:aerobic respiration"/>
    <property type="evidence" value="ECO:0007669"/>
    <property type="project" value="TreeGrafter"/>
</dbReference>
<dbReference type="PANTHER" id="PTHR11432:SF3">
    <property type="entry name" value="NADH-UBIQUINONE OXIDOREDUCTASE CHAIN 1"/>
    <property type="match status" value="1"/>
</dbReference>
<evidence type="ECO:0000313" key="8">
    <source>
        <dbReference type="Proteomes" id="UP000001887"/>
    </source>
</evidence>
<reference evidence="7 8" key="1">
    <citation type="journal article" date="2009" name="Stand. Genomic Sci.">
        <title>Complete genome sequence of Pirellula staleyi type strain (ATCC 27377).</title>
        <authorList>
            <person name="Clum A."/>
            <person name="Tindall B.J."/>
            <person name="Sikorski J."/>
            <person name="Ivanova N."/>
            <person name="Mavrommatis K."/>
            <person name="Lucas S."/>
            <person name="Glavina del Rio T."/>
            <person name="Nolan M."/>
            <person name="Chen F."/>
            <person name="Tice H."/>
            <person name="Pitluck S."/>
            <person name="Cheng J.F."/>
            <person name="Chertkov O."/>
            <person name="Brettin T."/>
            <person name="Han C."/>
            <person name="Detter J.C."/>
            <person name="Kuske C."/>
            <person name="Bruce D."/>
            <person name="Goodwin L."/>
            <person name="Ovchinikova G."/>
            <person name="Pati A."/>
            <person name="Mikhailova N."/>
            <person name="Chen A."/>
            <person name="Palaniappan K."/>
            <person name="Land M."/>
            <person name="Hauser L."/>
            <person name="Chang Y.J."/>
            <person name="Jeffries C.D."/>
            <person name="Chain P."/>
            <person name="Rohde M."/>
            <person name="Goker M."/>
            <person name="Bristow J."/>
            <person name="Eisen J.A."/>
            <person name="Markowitz V."/>
            <person name="Hugenholtz P."/>
            <person name="Kyrpides N.C."/>
            <person name="Klenk H.P."/>
            <person name="Lapidus A."/>
        </authorList>
    </citation>
    <scope>NUCLEOTIDE SEQUENCE [LARGE SCALE GENOMIC DNA]</scope>
    <source>
        <strain evidence="8">ATCC 27377 / DSM 6068 / ICPB 4128</strain>
    </source>
</reference>
<feature type="transmembrane region" description="Helical" evidence="5">
    <location>
        <begin position="167"/>
        <end position="190"/>
    </location>
</feature>
<comment type="function">
    <text evidence="5">NDH-1 shuttles electrons from NADH, via FMN and iron-sulfur (Fe-S) centers, to quinones in the respiratory chain. The immediate electron acceptor for the enzyme in this species is believed to be ubiquinone. Couples the redox reaction to proton translocation (for every two electrons transferred, four hydrogen ions are translocated across the cytoplasmic membrane), and thus conserves the redox energy in a proton gradient. This subunit may bind ubiquinone.</text>
</comment>
<keyword evidence="5" id="KW-0997">Cell inner membrane</keyword>
<gene>
    <name evidence="5" type="primary">nuoH</name>
    <name evidence="7" type="ordered locus">Psta_0736</name>
</gene>
<feature type="transmembrane region" description="Helical" evidence="5">
    <location>
        <begin position="121"/>
        <end position="146"/>
    </location>
</feature>
<feature type="transmembrane region" description="Helical" evidence="5">
    <location>
        <begin position="202"/>
        <end position="221"/>
    </location>
</feature>
<dbReference type="EMBL" id="CP001848">
    <property type="protein sequence ID" value="ADB15422.1"/>
    <property type="molecule type" value="Genomic_DNA"/>
</dbReference>
<dbReference type="PANTHER" id="PTHR11432">
    <property type="entry name" value="NADH DEHYDROGENASE SUBUNIT 1"/>
    <property type="match status" value="1"/>
</dbReference>
<dbReference type="GO" id="GO:0016655">
    <property type="term" value="F:oxidoreductase activity, acting on NAD(P)H, quinone or similar compound as acceptor"/>
    <property type="evidence" value="ECO:0007669"/>
    <property type="project" value="UniProtKB-UniRule"/>
</dbReference>
<comment type="similarity">
    <text evidence="5 6">Belongs to the complex I subunit 1 family.</text>
</comment>
<organism evidence="7 8">
    <name type="scientific">Pirellula staleyi (strain ATCC 27377 / DSM 6068 / ICPB 4128)</name>
    <name type="common">Pirella staleyi</name>
    <dbReference type="NCBI Taxonomy" id="530564"/>
    <lineage>
        <taxon>Bacteria</taxon>
        <taxon>Pseudomonadati</taxon>
        <taxon>Planctomycetota</taxon>
        <taxon>Planctomycetia</taxon>
        <taxon>Pirellulales</taxon>
        <taxon>Pirellulaceae</taxon>
        <taxon>Pirellula</taxon>
    </lineage>
</organism>
<comment type="catalytic activity">
    <reaction evidence="5">
        <text>a quinone + NADH + 5 H(+)(in) = a quinol + NAD(+) + 4 H(+)(out)</text>
        <dbReference type="Rhea" id="RHEA:57888"/>
        <dbReference type="ChEBI" id="CHEBI:15378"/>
        <dbReference type="ChEBI" id="CHEBI:24646"/>
        <dbReference type="ChEBI" id="CHEBI:57540"/>
        <dbReference type="ChEBI" id="CHEBI:57945"/>
        <dbReference type="ChEBI" id="CHEBI:132124"/>
    </reaction>
</comment>
<keyword evidence="5" id="KW-1278">Translocase</keyword>
<dbReference type="Pfam" id="PF00146">
    <property type="entry name" value="NADHdh"/>
    <property type="match status" value="1"/>
</dbReference>
<comment type="subunit">
    <text evidence="5">NDH-1 is composed of 14 different subunits. Subunits NuoA, H, J, K, L, M, N constitute the membrane sector of the complex.</text>
</comment>
<keyword evidence="8" id="KW-1185">Reference proteome</keyword>
<name>D2R5G3_PIRSD</name>
<protein>
    <recommendedName>
        <fullName evidence="5">NADH-quinone oxidoreductase subunit H</fullName>
        <ecNumber evidence="5">7.1.1.-</ecNumber>
    </recommendedName>
    <alternativeName>
        <fullName evidence="5">NADH dehydrogenase I subunit H</fullName>
    </alternativeName>
    <alternativeName>
        <fullName evidence="5">NDH-1 subunit H</fullName>
    </alternativeName>
</protein>
<sequence>MIEAMIKVGIMIGGLMTAAAYFVLLERRMAAWVQDRIGPNRVGIPLTKIRLFGLGQPLADGVKFIFKEEYTPAHVDKRLYILAPISILAAALAAFAVIPFGSMLPPFAIGPVEVKDKIDLVVAPGADIGMIYVFALSSIAVYGVILGGWSSNNKYSFLGGLRSSAQLIAYELPMGLGILGVVLCAGSLNLEELITSQARTGVWYAFAQPLGLIVFVIAAFAEAARLPFDLPECEQELIGGYHTEYAGLKLLLFLVAEFLHMITASFLIVMLFFGGWHFWGITGPADGDITWLHAIARIGVLNAKIFLVILFFMLVRWSWPRFRFDQLMSLAWKVMLPLGIVNLVAVAIFEEVRRMYDPEGSSLVWALVGIVIAWVVCGLAWLVVAMTSPMVTDNRPQLATHSYEVDSQI</sequence>
<dbReference type="OrthoDB" id="9803734at2"/>
<dbReference type="HAMAP" id="MF_01350">
    <property type="entry name" value="NDH1_NuoH"/>
    <property type="match status" value="1"/>
</dbReference>
<proteinExistence type="inferred from homology"/>
<keyword evidence="5" id="KW-1003">Cell membrane</keyword>
<accession>D2R5G3</accession>
<dbReference type="GO" id="GO:0048038">
    <property type="term" value="F:quinone binding"/>
    <property type="evidence" value="ECO:0007669"/>
    <property type="project" value="UniProtKB-KW"/>
</dbReference>
<keyword evidence="5" id="KW-0874">Quinone</keyword>
<feature type="transmembrane region" description="Helical" evidence="5">
    <location>
        <begin position="327"/>
        <end position="349"/>
    </location>
</feature>
<evidence type="ECO:0000256" key="5">
    <source>
        <dbReference type="HAMAP-Rule" id="MF_01350"/>
    </source>
</evidence>